<evidence type="ECO:0000313" key="4">
    <source>
        <dbReference type="Proteomes" id="UP000636479"/>
    </source>
</evidence>
<feature type="transmembrane region" description="Helical" evidence="2">
    <location>
        <begin position="77"/>
        <end position="104"/>
    </location>
</feature>
<proteinExistence type="predicted"/>
<organism evidence="3 4">
    <name type="scientific">Mycena indigotica</name>
    <dbReference type="NCBI Taxonomy" id="2126181"/>
    <lineage>
        <taxon>Eukaryota</taxon>
        <taxon>Fungi</taxon>
        <taxon>Dikarya</taxon>
        <taxon>Basidiomycota</taxon>
        <taxon>Agaricomycotina</taxon>
        <taxon>Agaricomycetes</taxon>
        <taxon>Agaricomycetidae</taxon>
        <taxon>Agaricales</taxon>
        <taxon>Marasmiineae</taxon>
        <taxon>Mycenaceae</taxon>
        <taxon>Mycena</taxon>
    </lineage>
</organism>
<keyword evidence="4" id="KW-1185">Reference proteome</keyword>
<feature type="transmembrane region" description="Helical" evidence="2">
    <location>
        <begin position="116"/>
        <end position="142"/>
    </location>
</feature>
<evidence type="ECO:0000256" key="1">
    <source>
        <dbReference type="SAM" id="MobiDB-lite"/>
    </source>
</evidence>
<dbReference type="Proteomes" id="UP000636479">
    <property type="component" value="Unassembled WGS sequence"/>
</dbReference>
<reference evidence="3" key="1">
    <citation type="submission" date="2020-05" db="EMBL/GenBank/DDBJ databases">
        <title>Mycena genomes resolve the evolution of fungal bioluminescence.</title>
        <authorList>
            <person name="Tsai I.J."/>
        </authorList>
    </citation>
    <scope>NUCLEOTIDE SEQUENCE</scope>
    <source>
        <strain evidence="3">171206Taipei</strain>
    </source>
</reference>
<accession>A0A8H6S6B6</accession>
<dbReference type="RefSeq" id="XP_037214832.1">
    <property type="nucleotide sequence ID" value="XM_037368864.1"/>
</dbReference>
<keyword evidence="2" id="KW-0812">Transmembrane</keyword>
<comment type="caution">
    <text evidence="3">The sequence shown here is derived from an EMBL/GenBank/DDBJ whole genome shotgun (WGS) entry which is preliminary data.</text>
</comment>
<dbReference type="GeneID" id="59351380"/>
<evidence type="ECO:0000313" key="3">
    <source>
        <dbReference type="EMBL" id="KAF7292105.1"/>
    </source>
</evidence>
<name>A0A8H6S6B6_9AGAR</name>
<keyword evidence="2" id="KW-1133">Transmembrane helix</keyword>
<feature type="compositionally biased region" description="Pro residues" evidence="1">
    <location>
        <begin position="154"/>
        <end position="168"/>
    </location>
</feature>
<dbReference type="OrthoDB" id="2958944at2759"/>
<feature type="region of interest" description="Disordered" evidence="1">
    <location>
        <begin position="154"/>
        <end position="173"/>
    </location>
</feature>
<keyword evidence="2" id="KW-0472">Membrane</keyword>
<sequence length="199" mass="21670">MSRSPAPLYNAVCGLSLTHMASSLATILVYDIEDARDSQVIAIMYSMVTFYMVYTLIPQTTSKDNDPVSRLNKQFVIANFLLLCWLLCVGLVPLTVGPGIAPLISSCAVRMFFSPACITLGLDMVIPFALIATFSCLSWRFYHNADHIQSLPPLAPPPAPSSPAPPAPYTDAPPSLLALEPQPRHSHRGIRPLISFTDV</sequence>
<feature type="transmembrane region" description="Helical" evidence="2">
    <location>
        <begin position="40"/>
        <end position="57"/>
    </location>
</feature>
<evidence type="ECO:0000256" key="2">
    <source>
        <dbReference type="SAM" id="Phobius"/>
    </source>
</evidence>
<feature type="transmembrane region" description="Helical" evidence="2">
    <location>
        <begin position="6"/>
        <end position="28"/>
    </location>
</feature>
<gene>
    <name evidence="3" type="ORF">MIND_01237200</name>
</gene>
<protein>
    <submittedName>
        <fullName evidence="3">Uncharacterized protein</fullName>
    </submittedName>
</protein>
<dbReference type="EMBL" id="JACAZF010000012">
    <property type="protein sequence ID" value="KAF7292105.1"/>
    <property type="molecule type" value="Genomic_DNA"/>
</dbReference>
<dbReference type="AlphaFoldDB" id="A0A8H6S6B6"/>